<dbReference type="OrthoDB" id="3921745at2759"/>
<protein>
    <submittedName>
        <fullName evidence="2">Uncharacterized protein</fullName>
    </submittedName>
</protein>
<dbReference type="VEuPathDB" id="FungiDB:PEXP_095080"/>
<name>A0A0A2IMB0_PENEN</name>
<comment type="caution">
    <text evidence="2">The sequence shown here is derived from an EMBL/GenBank/DDBJ whole genome shotgun (WGS) entry which is preliminary data.</text>
</comment>
<dbReference type="EMBL" id="JQFZ01000259">
    <property type="protein sequence ID" value="KGO52816.1"/>
    <property type="molecule type" value="Genomic_DNA"/>
</dbReference>
<feature type="compositionally biased region" description="Low complexity" evidence="1">
    <location>
        <begin position="112"/>
        <end position="135"/>
    </location>
</feature>
<dbReference type="AlphaFoldDB" id="A0A0A2IMB0"/>
<gene>
    <name evidence="2" type="ORF">PEX2_083500</name>
</gene>
<feature type="region of interest" description="Disordered" evidence="1">
    <location>
        <begin position="1"/>
        <end position="170"/>
    </location>
</feature>
<evidence type="ECO:0000256" key="1">
    <source>
        <dbReference type="SAM" id="MobiDB-lite"/>
    </source>
</evidence>
<dbReference type="GeneID" id="27681040"/>
<evidence type="ECO:0000313" key="3">
    <source>
        <dbReference type="Proteomes" id="UP000030143"/>
    </source>
</evidence>
<dbReference type="Proteomes" id="UP000030143">
    <property type="component" value="Unassembled WGS sequence"/>
</dbReference>
<evidence type="ECO:0000313" key="2">
    <source>
        <dbReference type="EMBL" id="KGO52816.1"/>
    </source>
</evidence>
<keyword evidence="3" id="KW-1185">Reference proteome</keyword>
<sequence>MATHTESYATLPSARQSKMKIDALLNPGDEEISPRTQHASIPPSHRHSYHQPSPSFPPSPNYWYNRNYHDTSPGALSSTTTATTQSTSTNASHHGVNPSQSSHQMFFTYRPSGTSTSTSTSTSTHRASASTNHSSLSAPSSPDPYHPRERYSSVSSSSSTNGDRRRPPRPKYEEEEMYFIWYHRVDLCQEWKEVREAFNRQFPDRQRRGFQGIQCKFYRFIKEKKCPTLREQRRMRDGEFLREGASAALAGDHGSAPKFGVREYTTVWYPWMRKEGDVASRRM</sequence>
<dbReference type="PhylomeDB" id="A0A0A2IMB0"/>
<feature type="compositionally biased region" description="Polar residues" evidence="1">
    <location>
        <begin position="1"/>
        <end position="16"/>
    </location>
</feature>
<accession>A0A0A2IMB0</accession>
<dbReference type="HOGENOM" id="CLU_065832_0_0_1"/>
<dbReference type="RefSeq" id="XP_016595519.1">
    <property type="nucleotide sequence ID" value="XM_016745620.1"/>
</dbReference>
<reference evidence="2 3" key="1">
    <citation type="journal article" date="2015" name="Mol. Plant Microbe Interact.">
        <title>Genome, transcriptome, and functional analyses of Penicillium expansum provide new insights into secondary metabolism and pathogenicity.</title>
        <authorList>
            <person name="Ballester A.R."/>
            <person name="Marcet-Houben M."/>
            <person name="Levin E."/>
            <person name="Sela N."/>
            <person name="Selma-Lazaro C."/>
            <person name="Carmona L."/>
            <person name="Wisniewski M."/>
            <person name="Droby S."/>
            <person name="Gonzalez-Candelas L."/>
            <person name="Gabaldon T."/>
        </authorList>
    </citation>
    <scope>NUCLEOTIDE SEQUENCE [LARGE SCALE GENOMIC DNA]</scope>
    <source>
        <strain evidence="2 3">MD-8</strain>
    </source>
</reference>
<proteinExistence type="predicted"/>
<feature type="compositionally biased region" description="Low complexity" evidence="1">
    <location>
        <begin position="71"/>
        <end position="92"/>
    </location>
</feature>
<organism evidence="2 3">
    <name type="scientific">Penicillium expansum</name>
    <name type="common">Blue mold rot fungus</name>
    <dbReference type="NCBI Taxonomy" id="27334"/>
    <lineage>
        <taxon>Eukaryota</taxon>
        <taxon>Fungi</taxon>
        <taxon>Dikarya</taxon>
        <taxon>Ascomycota</taxon>
        <taxon>Pezizomycotina</taxon>
        <taxon>Eurotiomycetes</taxon>
        <taxon>Eurotiomycetidae</taxon>
        <taxon>Eurotiales</taxon>
        <taxon>Aspergillaceae</taxon>
        <taxon>Penicillium</taxon>
    </lineage>
</organism>